<evidence type="ECO:0000313" key="14">
    <source>
        <dbReference type="EMBL" id="CAC5404108.1"/>
    </source>
</evidence>
<dbReference type="Pfam" id="PF01582">
    <property type="entry name" value="TIR"/>
    <property type="match status" value="1"/>
</dbReference>
<dbReference type="SUPFAM" id="SSF52200">
    <property type="entry name" value="Toll/Interleukin receptor TIR domain"/>
    <property type="match status" value="1"/>
</dbReference>
<dbReference type="GO" id="GO:0004888">
    <property type="term" value="F:transmembrane signaling receptor activity"/>
    <property type="evidence" value="ECO:0007669"/>
    <property type="project" value="InterPro"/>
</dbReference>
<dbReference type="PANTHER" id="PTHR24365:SF541">
    <property type="entry name" value="PROTEIN TOLL-RELATED"/>
    <property type="match status" value="1"/>
</dbReference>
<sequence>MKHLDKLKLYLLMLCIHTGSSKTCRIKGKTEIIADCTRIGLQDIPKYLPLNISELDLSHNNISFIRSNAFQRFVRLTVLKIDYNNLENIGTESFNGLSKLRWLSMKKNKLDISSRDVKRVFKPLIHLNHLDIRYNMDKLVIKATVEYPFFGDMSSLTTLYMDLAEISVFNSSGFELLINLRTIRFEKCYLKQMLNETLIYLPRNIITIYFHRCYSFISFVEPNFLRPLPVLRELNMFEVHIRFEDALKLLYPFAGKEMTSISFIKVVGSSAKPVFITRDMVKYLKEICVQTLVLGESEIVGYEENSLLAFKYPQCLEYVVFSGNRFSLGIENHEMELIVVAMKATNLKYFDLSYNAINFNDVTYCNIEALRNDSYRNEIYSNGCEVKSKLAEKYRSSNSNLRYSRMTEELNITVSMPANLTFFRLSHYMTSYMEYGLNFFVKNSATLRYLDLSYWKVSYFPDIYSVTPFNIKYLDLTGVSSMLFIHKSSVPIFQNIKTAIMKDTMIDETIRRNGNVFKLFPTVEKFDISYNNVLYLDDDSFSFNTRLKNLNMANNLLSAIPKAVMSLEHLHKLDIRYNRIQTIGQTFRTWLDSKSKSRKFLLLIKGNSFKCTCDTAAFIQWLFKTNVGFDQNKKRYNCTLTNGTETNTLLVYTRFHDHFGNCDSKTWLRLGIGLIVSFFGLTIFIGVIFNFRWKITYWVYRNFRKAVEKRLERKFRYDIYLTYADDRIQWVREVLLPRIENSWNMTVCLEDRDFPLGISQADAIANAVAGSRHAIFIISDIYNKKTWSQYEIERVEYEKCSNYLQKIVVIVKDANVSSILHELDNILQHLIIIDWRNDETGWDKLRMALFTEAF</sequence>
<dbReference type="PROSITE" id="PS51450">
    <property type="entry name" value="LRR"/>
    <property type="match status" value="1"/>
</dbReference>
<evidence type="ECO:0000256" key="4">
    <source>
        <dbReference type="ARBA" id="ARBA00022692"/>
    </source>
</evidence>
<dbReference type="Gene3D" id="3.40.50.10140">
    <property type="entry name" value="Toll/interleukin-1 receptor homology (TIR) domain"/>
    <property type="match status" value="1"/>
</dbReference>
<evidence type="ECO:0000259" key="13">
    <source>
        <dbReference type="PROSITE" id="PS50104"/>
    </source>
</evidence>
<dbReference type="EMBL" id="CACVKT020006918">
    <property type="protein sequence ID" value="CAC5404108.1"/>
    <property type="molecule type" value="Genomic_DNA"/>
</dbReference>
<dbReference type="PIRSF" id="PIRSF037595">
    <property type="entry name" value="Toll-like_receptor"/>
    <property type="match status" value="1"/>
</dbReference>
<dbReference type="InterPro" id="IPR035897">
    <property type="entry name" value="Toll_tir_struct_dom_sf"/>
</dbReference>
<evidence type="ECO:0000256" key="5">
    <source>
        <dbReference type="ARBA" id="ARBA00022729"/>
    </source>
</evidence>
<comment type="subcellular location">
    <subcellularLocation>
        <location evidence="1">Membrane</location>
        <topology evidence="1">Single-pass type I membrane protein</topology>
    </subcellularLocation>
</comment>
<evidence type="ECO:0000256" key="2">
    <source>
        <dbReference type="ARBA" id="ARBA00009634"/>
    </source>
</evidence>
<keyword evidence="8 11" id="KW-0472">Membrane</keyword>
<dbReference type="SUPFAM" id="SSF52058">
    <property type="entry name" value="L domain-like"/>
    <property type="match status" value="2"/>
</dbReference>
<dbReference type="GO" id="GO:0006955">
    <property type="term" value="P:immune response"/>
    <property type="evidence" value="ECO:0007669"/>
    <property type="project" value="InterPro"/>
</dbReference>
<dbReference type="InterPro" id="IPR003591">
    <property type="entry name" value="Leu-rich_rpt_typical-subtyp"/>
</dbReference>
<evidence type="ECO:0000256" key="10">
    <source>
        <dbReference type="ARBA" id="ARBA00023180"/>
    </source>
</evidence>
<dbReference type="OrthoDB" id="6083978at2759"/>
<organism evidence="14 15">
    <name type="scientific">Mytilus coruscus</name>
    <name type="common">Sea mussel</name>
    <dbReference type="NCBI Taxonomy" id="42192"/>
    <lineage>
        <taxon>Eukaryota</taxon>
        <taxon>Metazoa</taxon>
        <taxon>Spiralia</taxon>
        <taxon>Lophotrochozoa</taxon>
        <taxon>Mollusca</taxon>
        <taxon>Bivalvia</taxon>
        <taxon>Autobranchia</taxon>
        <taxon>Pteriomorphia</taxon>
        <taxon>Mytilida</taxon>
        <taxon>Mytiloidea</taxon>
        <taxon>Mytilidae</taxon>
        <taxon>Mytilinae</taxon>
        <taxon>Mytilus</taxon>
    </lineage>
</organism>
<evidence type="ECO:0000256" key="6">
    <source>
        <dbReference type="ARBA" id="ARBA00022737"/>
    </source>
</evidence>
<evidence type="ECO:0000256" key="1">
    <source>
        <dbReference type="ARBA" id="ARBA00004479"/>
    </source>
</evidence>
<dbReference type="Gene3D" id="3.80.10.10">
    <property type="entry name" value="Ribonuclease Inhibitor"/>
    <property type="match status" value="2"/>
</dbReference>
<dbReference type="GO" id="GO:0005886">
    <property type="term" value="C:plasma membrane"/>
    <property type="evidence" value="ECO:0007669"/>
    <property type="project" value="TreeGrafter"/>
</dbReference>
<dbReference type="Proteomes" id="UP000507470">
    <property type="component" value="Unassembled WGS sequence"/>
</dbReference>
<evidence type="ECO:0000256" key="9">
    <source>
        <dbReference type="ARBA" id="ARBA00023170"/>
    </source>
</evidence>
<name>A0A6J8D5V7_MYTCO</name>
<keyword evidence="15" id="KW-1185">Reference proteome</keyword>
<keyword evidence="5 12" id="KW-0732">Signal</keyword>
<dbReference type="SMART" id="SM00255">
    <property type="entry name" value="TIR"/>
    <property type="match status" value="1"/>
</dbReference>
<keyword evidence="7 11" id="KW-1133">Transmembrane helix</keyword>
<protein>
    <recommendedName>
        <fullName evidence="13">TIR domain-containing protein</fullName>
    </recommendedName>
</protein>
<dbReference type="AlphaFoldDB" id="A0A6J8D5V7"/>
<feature type="transmembrane region" description="Helical" evidence="11">
    <location>
        <begin position="667"/>
        <end position="691"/>
    </location>
</feature>
<keyword evidence="9" id="KW-0675">Receptor</keyword>
<dbReference type="PANTHER" id="PTHR24365">
    <property type="entry name" value="TOLL-LIKE RECEPTOR"/>
    <property type="match status" value="1"/>
</dbReference>
<keyword evidence="3" id="KW-0433">Leucine-rich repeat</keyword>
<feature type="chain" id="PRO_5027071374" description="TIR domain-containing protein" evidence="12">
    <location>
        <begin position="24"/>
        <end position="854"/>
    </location>
</feature>
<proteinExistence type="inferred from homology"/>
<dbReference type="GO" id="GO:0002224">
    <property type="term" value="P:toll-like receptor signaling pathway"/>
    <property type="evidence" value="ECO:0007669"/>
    <property type="project" value="InterPro"/>
</dbReference>
<dbReference type="InterPro" id="IPR017241">
    <property type="entry name" value="Toll-like_receptor"/>
</dbReference>
<evidence type="ECO:0000313" key="15">
    <source>
        <dbReference type="Proteomes" id="UP000507470"/>
    </source>
</evidence>
<keyword evidence="4 11" id="KW-0812">Transmembrane</keyword>
<dbReference type="InterPro" id="IPR032675">
    <property type="entry name" value="LRR_dom_sf"/>
</dbReference>
<feature type="signal peptide" evidence="12">
    <location>
        <begin position="1"/>
        <end position="23"/>
    </location>
</feature>
<evidence type="ECO:0000256" key="8">
    <source>
        <dbReference type="ARBA" id="ARBA00023136"/>
    </source>
</evidence>
<evidence type="ECO:0000256" key="3">
    <source>
        <dbReference type="ARBA" id="ARBA00022614"/>
    </source>
</evidence>
<evidence type="ECO:0000256" key="7">
    <source>
        <dbReference type="ARBA" id="ARBA00022989"/>
    </source>
</evidence>
<accession>A0A6J8D5V7</accession>
<dbReference type="PROSITE" id="PS50104">
    <property type="entry name" value="TIR"/>
    <property type="match status" value="1"/>
</dbReference>
<dbReference type="SMART" id="SM00369">
    <property type="entry name" value="LRR_TYP"/>
    <property type="match status" value="3"/>
</dbReference>
<evidence type="ECO:0000256" key="11">
    <source>
        <dbReference type="SAM" id="Phobius"/>
    </source>
</evidence>
<dbReference type="Pfam" id="PF13855">
    <property type="entry name" value="LRR_8"/>
    <property type="match status" value="2"/>
</dbReference>
<comment type="similarity">
    <text evidence="2">Belongs to the Toll-like receptor family.</text>
</comment>
<keyword evidence="10" id="KW-0325">Glycoprotein</keyword>
<evidence type="ECO:0000256" key="12">
    <source>
        <dbReference type="SAM" id="SignalP"/>
    </source>
</evidence>
<keyword evidence="6" id="KW-0677">Repeat</keyword>
<dbReference type="InterPro" id="IPR001611">
    <property type="entry name" value="Leu-rich_rpt"/>
</dbReference>
<feature type="domain" description="TIR" evidence="13">
    <location>
        <begin position="715"/>
        <end position="849"/>
    </location>
</feature>
<gene>
    <name evidence="14" type="ORF">MCOR_37932</name>
</gene>
<dbReference type="InterPro" id="IPR000157">
    <property type="entry name" value="TIR_dom"/>
</dbReference>
<reference evidence="14 15" key="1">
    <citation type="submission" date="2020-06" db="EMBL/GenBank/DDBJ databases">
        <authorList>
            <person name="Li R."/>
            <person name="Bekaert M."/>
        </authorList>
    </citation>
    <scope>NUCLEOTIDE SEQUENCE [LARGE SCALE GENOMIC DNA]</scope>
    <source>
        <strain evidence="15">wild</strain>
    </source>
</reference>